<sequence length="173" mass="19730">MKEMSPLEELRHSAAHVLATAVLRLFPEAKLDIGPPTDSGFNYDFDLDHKFTVEDLGAIEAEMKKVSKENQKFERVEVARGEAKKLITEIEQEEYKLGRLADIPEDETISFYRNGEFLDLCAGSHVGYTKKIKAFKLLSVAGAYHRGDEKNKQLQRIYGTAFPTRDELTEYLE</sequence>
<keyword evidence="3" id="KW-0436">Ligase</keyword>
<comment type="similarity">
    <text evidence="1">Belongs to the class-II aminoacyl-tRNA synthetase family.</text>
</comment>
<accession>A0A383EDL6</accession>
<dbReference type="AlphaFoldDB" id="A0A383EDL6"/>
<evidence type="ECO:0000313" key="12">
    <source>
        <dbReference type="EMBL" id="SVE54936.1"/>
    </source>
</evidence>
<name>A0A383EDL6_9ZZZZ</name>
<comment type="catalytic activity">
    <reaction evidence="9">
        <text>tRNA(Thr) + L-threonine + ATP = L-threonyl-tRNA(Thr) + AMP + diphosphate + H(+)</text>
        <dbReference type="Rhea" id="RHEA:24624"/>
        <dbReference type="Rhea" id="RHEA-COMP:9670"/>
        <dbReference type="Rhea" id="RHEA-COMP:9704"/>
        <dbReference type="ChEBI" id="CHEBI:15378"/>
        <dbReference type="ChEBI" id="CHEBI:30616"/>
        <dbReference type="ChEBI" id="CHEBI:33019"/>
        <dbReference type="ChEBI" id="CHEBI:57926"/>
        <dbReference type="ChEBI" id="CHEBI:78442"/>
        <dbReference type="ChEBI" id="CHEBI:78534"/>
        <dbReference type="ChEBI" id="CHEBI:456215"/>
        <dbReference type="EC" id="6.1.1.3"/>
    </reaction>
</comment>
<dbReference type="GO" id="GO:0004829">
    <property type="term" value="F:threonine-tRNA ligase activity"/>
    <property type="evidence" value="ECO:0007669"/>
    <property type="project" value="UniProtKB-EC"/>
</dbReference>
<dbReference type="EC" id="6.1.1.3" evidence="2"/>
<dbReference type="PANTHER" id="PTHR11451">
    <property type="entry name" value="THREONINE-TRNA LIGASE"/>
    <property type="match status" value="1"/>
</dbReference>
<dbReference type="EMBL" id="UINC01225050">
    <property type="protein sequence ID" value="SVE54936.1"/>
    <property type="molecule type" value="Genomic_DNA"/>
</dbReference>
<evidence type="ECO:0000256" key="7">
    <source>
        <dbReference type="ARBA" id="ARBA00023146"/>
    </source>
</evidence>
<evidence type="ECO:0000256" key="3">
    <source>
        <dbReference type="ARBA" id="ARBA00022598"/>
    </source>
</evidence>
<dbReference type="FunFam" id="3.30.980.10:FF:000005">
    <property type="entry name" value="Threonyl-tRNA synthetase, mitochondrial"/>
    <property type="match status" value="1"/>
</dbReference>
<dbReference type="Gene3D" id="3.30.54.20">
    <property type="match status" value="1"/>
</dbReference>
<dbReference type="PANTHER" id="PTHR11451:SF44">
    <property type="entry name" value="THREONINE--TRNA LIGASE, CHLOROPLASTIC_MITOCHONDRIAL 2"/>
    <property type="match status" value="1"/>
</dbReference>
<feature type="domain" description="Threonyl/alanyl tRNA synthetase SAD" evidence="11">
    <location>
        <begin position="109"/>
        <end position="158"/>
    </location>
</feature>
<dbReference type="GO" id="GO:0005524">
    <property type="term" value="F:ATP binding"/>
    <property type="evidence" value="ECO:0007669"/>
    <property type="project" value="UniProtKB-KW"/>
</dbReference>
<dbReference type="SUPFAM" id="SSF55186">
    <property type="entry name" value="ThrRS/AlaRS common domain"/>
    <property type="match status" value="1"/>
</dbReference>
<evidence type="ECO:0000256" key="1">
    <source>
        <dbReference type="ARBA" id="ARBA00008226"/>
    </source>
</evidence>
<dbReference type="SMART" id="SM00863">
    <property type="entry name" value="tRNA_SAD"/>
    <property type="match status" value="1"/>
</dbReference>
<dbReference type="Gene3D" id="3.30.980.10">
    <property type="entry name" value="Threonyl-trna Synthetase, Chain A, domain 2"/>
    <property type="match status" value="1"/>
</dbReference>
<protein>
    <recommendedName>
        <fullName evidence="2">threonine--tRNA ligase</fullName>
        <ecNumber evidence="2">6.1.1.3</ecNumber>
    </recommendedName>
    <alternativeName>
        <fullName evidence="8">Threonyl-tRNA synthetase</fullName>
    </alternativeName>
</protein>
<evidence type="ECO:0000256" key="9">
    <source>
        <dbReference type="ARBA" id="ARBA00049515"/>
    </source>
</evidence>
<gene>
    <name evidence="12" type="ORF">METZ01_LOCUS507790</name>
</gene>
<evidence type="ECO:0000256" key="5">
    <source>
        <dbReference type="ARBA" id="ARBA00022840"/>
    </source>
</evidence>
<keyword evidence="5" id="KW-0067">ATP-binding</keyword>
<evidence type="ECO:0000256" key="10">
    <source>
        <dbReference type="SAM" id="Coils"/>
    </source>
</evidence>
<evidence type="ECO:0000256" key="6">
    <source>
        <dbReference type="ARBA" id="ARBA00022917"/>
    </source>
</evidence>
<dbReference type="InterPro" id="IPR012947">
    <property type="entry name" value="tRNA_SAD"/>
</dbReference>
<dbReference type="InterPro" id="IPR018163">
    <property type="entry name" value="Thr/Ala-tRNA-synth_IIc_edit"/>
</dbReference>
<keyword evidence="4" id="KW-0547">Nucleotide-binding</keyword>
<reference evidence="12" key="1">
    <citation type="submission" date="2018-05" db="EMBL/GenBank/DDBJ databases">
        <authorList>
            <person name="Lanie J.A."/>
            <person name="Ng W.-L."/>
            <person name="Kazmierczak K.M."/>
            <person name="Andrzejewski T.M."/>
            <person name="Davidsen T.M."/>
            <person name="Wayne K.J."/>
            <person name="Tettelin H."/>
            <person name="Glass J.I."/>
            <person name="Rusch D."/>
            <person name="Podicherti R."/>
            <person name="Tsui H.-C.T."/>
            <person name="Winkler M.E."/>
        </authorList>
    </citation>
    <scope>NUCLEOTIDE SEQUENCE</scope>
</reference>
<evidence type="ECO:0000256" key="4">
    <source>
        <dbReference type="ARBA" id="ARBA00022741"/>
    </source>
</evidence>
<feature type="coiled-coil region" evidence="10">
    <location>
        <begin position="56"/>
        <end position="96"/>
    </location>
</feature>
<evidence type="ECO:0000256" key="2">
    <source>
        <dbReference type="ARBA" id="ARBA00013163"/>
    </source>
</evidence>
<evidence type="ECO:0000256" key="8">
    <source>
        <dbReference type="ARBA" id="ARBA00031900"/>
    </source>
</evidence>
<proteinExistence type="inferred from homology"/>
<dbReference type="GO" id="GO:0006435">
    <property type="term" value="P:threonyl-tRNA aminoacylation"/>
    <property type="evidence" value="ECO:0007669"/>
    <property type="project" value="TreeGrafter"/>
</dbReference>
<keyword evidence="10" id="KW-0175">Coiled coil</keyword>
<dbReference type="Pfam" id="PF07973">
    <property type="entry name" value="tRNA_SAD"/>
    <property type="match status" value="1"/>
</dbReference>
<evidence type="ECO:0000259" key="11">
    <source>
        <dbReference type="SMART" id="SM00863"/>
    </source>
</evidence>
<feature type="non-terminal residue" evidence="12">
    <location>
        <position position="173"/>
    </location>
</feature>
<keyword evidence="7" id="KW-0030">Aminoacyl-tRNA synthetase</keyword>
<organism evidence="12">
    <name type="scientific">marine metagenome</name>
    <dbReference type="NCBI Taxonomy" id="408172"/>
    <lineage>
        <taxon>unclassified sequences</taxon>
        <taxon>metagenomes</taxon>
        <taxon>ecological metagenomes</taxon>
    </lineage>
</organism>
<keyword evidence="6" id="KW-0648">Protein biosynthesis</keyword>